<dbReference type="PATRIC" id="fig|45067.4.peg.271"/>
<organism evidence="7 8">
    <name type="scientific">Legionella lansingensis</name>
    <dbReference type="NCBI Taxonomy" id="45067"/>
    <lineage>
        <taxon>Bacteria</taxon>
        <taxon>Pseudomonadati</taxon>
        <taxon>Pseudomonadota</taxon>
        <taxon>Gammaproteobacteria</taxon>
        <taxon>Legionellales</taxon>
        <taxon>Legionellaceae</taxon>
        <taxon>Legionella</taxon>
    </lineage>
</organism>
<dbReference type="eggNOG" id="COG2911">
    <property type="taxonomic scope" value="Bacteria"/>
</dbReference>
<proteinExistence type="predicted"/>
<evidence type="ECO:0000256" key="5">
    <source>
        <dbReference type="SAM" id="Phobius"/>
    </source>
</evidence>
<dbReference type="GO" id="GO:0009306">
    <property type="term" value="P:protein secretion"/>
    <property type="evidence" value="ECO:0007669"/>
    <property type="project" value="InterPro"/>
</dbReference>
<evidence type="ECO:0000313" key="8">
    <source>
        <dbReference type="Proteomes" id="UP000054869"/>
    </source>
</evidence>
<dbReference type="Pfam" id="PF04357">
    <property type="entry name" value="TamB"/>
    <property type="match status" value="1"/>
</dbReference>
<evidence type="ECO:0000259" key="6">
    <source>
        <dbReference type="Pfam" id="PF04357"/>
    </source>
</evidence>
<evidence type="ECO:0000313" key="7">
    <source>
        <dbReference type="EMBL" id="KTD25021.1"/>
    </source>
</evidence>
<gene>
    <name evidence="7" type="ORF">Llan_0258</name>
</gene>
<dbReference type="AlphaFoldDB" id="A0A0W0VYE7"/>
<comment type="caution">
    <text evidence="7">The sequence shown here is derived from an EMBL/GenBank/DDBJ whole genome shotgun (WGS) entry which is preliminary data.</text>
</comment>
<dbReference type="EMBL" id="LNYI01000005">
    <property type="protein sequence ID" value="KTD25021.1"/>
    <property type="molecule type" value="Genomic_DNA"/>
</dbReference>
<feature type="domain" description="Translocation and assembly module TamB C-terminal" evidence="6">
    <location>
        <begin position="552"/>
        <end position="918"/>
    </location>
</feature>
<keyword evidence="8" id="KW-1185">Reference proteome</keyword>
<keyword evidence="3 5" id="KW-1133">Transmembrane helix</keyword>
<dbReference type="InterPro" id="IPR007452">
    <property type="entry name" value="TamB_C"/>
</dbReference>
<comment type="subcellular location">
    <subcellularLocation>
        <location evidence="1">Membrane</location>
        <topology evidence="1">Single-pass membrane protein</topology>
    </subcellularLocation>
</comment>
<evidence type="ECO:0000256" key="4">
    <source>
        <dbReference type="ARBA" id="ARBA00023136"/>
    </source>
</evidence>
<dbReference type="GO" id="GO:0005886">
    <property type="term" value="C:plasma membrane"/>
    <property type="evidence" value="ECO:0007669"/>
    <property type="project" value="InterPro"/>
</dbReference>
<feature type="transmembrane region" description="Helical" evidence="5">
    <location>
        <begin position="12"/>
        <end position="40"/>
    </location>
</feature>
<reference evidence="7 8" key="1">
    <citation type="submission" date="2015-11" db="EMBL/GenBank/DDBJ databases">
        <title>Genomic analysis of 38 Legionella species identifies large and diverse effector repertoires.</title>
        <authorList>
            <person name="Burstein D."/>
            <person name="Amaro F."/>
            <person name="Zusman T."/>
            <person name="Lifshitz Z."/>
            <person name="Cohen O."/>
            <person name="Gilbert J.A."/>
            <person name="Pupko T."/>
            <person name="Shuman H.A."/>
            <person name="Segal G."/>
        </authorList>
    </citation>
    <scope>NUCLEOTIDE SEQUENCE [LARGE SCALE GENOMIC DNA]</scope>
    <source>
        <strain evidence="7 8">ATCC 49751</strain>
    </source>
</reference>
<dbReference type="GO" id="GO:0097347">
    <property type="term" value="C:TAM protein secretion complex"/>
    <property type="evidence" value="ECO:0007669"/>
    <property type="project" value="TreeGrafter"/>
</dbReference>
<dbReference type="RefSeq" id="WP_051546227.1">
    <property type="nucleotide sequence ID" value="NZ_LNYI01000005.1"/>
</dbReference>
<evidence type="ECO:0000256" key="3">
    <source>
        <dbReference type="ARBA" id="ARBA00022989"/>
    </source>
</evidence>
<dbReference type="Proteomes" id="UP000054869">
    <property type="component" value="Unassembled WGS sequence"/>
</dbReference>
<dbReference type="STRING" id="45067.Llan_0258"/>
<name>A0A0W0VYE7_9GAMM</name>
<dbReference type="PANTHER" id="PTHR36985:SF1">
    <property type="entry name" value="TRANSLOCATION AND ASSEMBLY MODULE SUBUNIT TAMB"/>
    <property type="match status" value="1"/>
</dbReference>
<accession>A0A0W0VYE7</accession>
<keyword evidence="4 5" id="KW-0472">Membrane</keyword>
<protein>
    <submittedName>
        <fullName evidence="7">Periplasmic protein</fullName>
    </submittedName>
</protein>
<sequence length="920" mass="101652">MRFLKRTLKSVIYNLLLVFILLTAMAVFLTTTTPGLYLVFKIAGYFLPGDLHVEKLEGRLIDHFSLARLYYHDEKLSLNLKNLSLTWQSKSLRHHQILFKNLSVEQLQVDGEKTKFALPRWPFNISIENVSVIDAQIIQGNSTHKIKNLKLKADLTNRQWQIRQLNFDFNAVHVTGELIGQPVIPYALTAQFQFRNRLLSEPKISANLNIGGDFFLYHWRGEIKSPGSLVLNGTLKEGSELHTQVQWALDKIPPHPILSHKGRGKKINSLPQRAREKITSPLVGEVDARSAAGEGKSRTFYEGQMKIDGNLPNLSINLNSKIPSPLHSILKLKAQTFAHGVRAEGEMTLPEGQLQFNANYDATITPHLKGKLNGEMAALRESTLTIKALKFAAQFSGNSLTDLQLNSHLTAQYLNNAFADGNLHASLSSQDLNLKGTLTLDNNKKLNIAFKLPQFTLLTGLSATQALQGDVRLDVHSLEFLQSISTEIAHPQGHLQASLNVTGTVKNPIIEGKLTLHDGKVSIPHWGIDLHSINLDLQSRNKRWQAHGILSSNAQTLNLKGQGAFSPRVTGSIHVDGDNFPLINIPEYVINVSPKLLVEFNPDSLIVKGNVVVPQAKIKLQSFTNSESLSDDVVFEGHQRIINPLHINSDIHLEMGNDVSIDVKGLKGLLAGSIHLHQLPDEPLNATGELTIRNGKYQAYGQDLTIEQGQLFFTGPRISDPGVRIRAVRQINNSSMSFANTAQLFDFNNTNLQASNLGDKTTVGIEMTGRLNSPKLELFSNPSIFSQADILSMLLLGRPASQASKSGGQLLLAAISSMNLDTGTKGTQLMEQLKHALGVDINVESTPKYDEATNQVTDRTSVVVGKSLSKRLYVSYNFGLAQTDSNVVTLTYLLNKFFSLQVNSSITGSGIDLLYTHRKE</sequence>
<evidence type="ECO:0000256" key="1">
    <source>
        <dbReference type="ARBA" id="ARBA00004167"/>
    </source>
</evidence>
<evidence type="ECO:0000256" key="2">
    <source>
        <dbReference type="ARBA" id="ARBA00022692"/>
    </source>
</evidence>
<dbReference type="PANTHER" id="PTHR36985">
    <property type="entry name" value="TRANSLOCATION AND ASSEMBLY MODULE SUBUNIT TAMB"/>
    <property type="match status" value="1"/>
</dbReference>
<keyword evidence="2 5" id="KW-0812">Transmembrane</keyword>